<name>A0ACB8VWI6_9TELE</name>
<gene>
    <name evidence="1" type="ORF">L3Q82_014395</name>
</gene>
<keyword evidence="2" id="KW-1185">Reference proteome</keyword>
<protein>
    <submittedName>
        <fullName evidence="1">Uncharacterized protein</fullName>
    </submittedName>
</protein>
<dbReference type="Proteomes" id="UP000831701">
    <property type="component" value="Chromosome 17"/>
</dbReference>
<dbReference type="EMBL" id="CM041547">
    <property type="protein sequence ID" value="KAI3360080.1"/>
    <property type="molecule type" value="Genomic_DNA"/>
</dbReference>
<reference evidence="1" key="1">
    <citation type="submission" date="2022-04" db="EMBL/GenBank/DDBJ databases">
        <title>Jade perch genome.</title>
        <authorList>
            <person name="Chao B."/>
        </authorList>
    </citation>
    <scope>NUCLEOTIDE SEQUENCE</scope>
    <source>
        <strain evidence="1">CB-2022</strain>
    </source>
</reference>
<proteinExistence type="predicted"/>
<evidence type="ECO:0000313" key="2">
    <source>
        <dbReference type="Proteomes" id="UP000831701"/>
    </source>
</evidence>
<accession>A0ACB8VWI6</accession>
<evidence type="ECO:0000313" key="1">
    <source>
        <dbReference type="EMBL" id="KAI3360080.1"/>
    </source>
</evidence>
<organism evidence="1 2">
    <name type="scientific">Scortum barcoo</name>
    <name type="common">barcoo grunter</name>
    <dbReference type="NCBI Taxonomy" id="214431"/>
    <lineage>
        <taxon>Eukaryota</taxon>
        <taxon>Metazoa</taxon>
        <taxon>Chordata</taxon>
        <taxon>Craniata</taxon>
        <taxon>Vertebrata</taxon>
        <taxon>Euteleostomi</taxon>
        <taxon>Actinopterygii</taxon>
        <taxon>Neopterygii</taxon>
        <taxon>Teleostei</taxon>
        <taxon>Neoteleostei</taxon>
        <taxon>Acanthomorphata</taxon>
        <taxon>Eupercaria</taxon>
        <taxon>Centrarchiformes</taxon>
        <taxon>Terapontoidei</taxon>
        <taxon>Terapontidae</taxon>
        <taxon>Scortum</taxon>
    </lineage>
</organism>
<sequence>METKFRERPNADASIPSPQSEAVANELQELSLQPAPSLPIRERKSDGHSIGILCFDFVFQKCSMRSEAVGQHCTEVKRKERCNIRGGLVCWVGVDFEVKKSLIAPAMLEHLPCVRIDPAPHRPPPISRDMDERAIRYELERQACQSLRQVLQLKLQQRRSREELVGQGIMPPLKSSAAFHEHRRSLERARTEDYLKRKIRSRPERSELIRMHILEEPSLQAKQLQLKRARLADDLNDKISHRPGPMELIHKNILPVHSSIKQAIIETQFPKASGDNSSCDEDSNYSLSPEQQLGQESPLSLLPLPSPPETLAGSSIPSPPQVPSSVPPLPPISGPSPSLKLTNGTAAQSGQMASAISQIKFQPKPNSDRSAPRHKKPKDNKPKIKKLKYHQYIPPDQKGDKEPPPHLDSSYAKILQQQQLFLQLQILTQQQQHYNYHAILPAPPKPQKDQQPSASSSSSSTTTSSPPRPVAAPSTAPPNQGSHSRQSSAPLGATKPASLPPKLDEMKVAELKSELKLRSLPVSGTKNDLIERLRTYQELNGGSDTTPSPTAGGTTGPGAEGAGNYSQQQQQFQLQCRQTSSLAGQSGGADAGSSATPAAATPQQLMTVSSPPASLTPSDGSPGAMSPEDPSFNSDPLREMNDTTNMDPADVVGTREYGERSFRLITGFLSMYSVLDHQQRVTALELALDRLAASPDISPELCGFRRPSPPATPRLNSAALRSAFPPTLALNSAALRRPSSPTLPPELLRLRPAAASRRHSPELIRRRQHRRFRPSPPASQGFHPVARCRLLEDLAAAGGSWPSPLATGGFRLRRLASPPPASRSPVRSSPPLALRGFQPPLRPRRRPPESSASAACCAGPEGLRHSSAPGHRRVHMGSPLTQLSLQPCSAAQPPMSIKEEPKCSTPAACQFSLKSASLQKHCLVSSAAPTTTATAVVTMDKDKMLQEKDKQIEELTRMLRQKQRLVEVLRMQLEHRARGGRVPEPLVLLRVKQEPPDKPTVPLSFGQPPFPPPLSSVSRDMDVTKVTVKQEAMEAEEVVPETTMSKTSSETPEAQEQLNTHTKHQQHVCLQQTTLQLAQQQAIQKLLRQQHHSIQNQQQKIQNCSQTLENQQNLQKLSQQRKRKSQKQQLKQQQQLFQSQQQHQQSKQQQMQLKQQILLKQQKLLLQQQNKQQTKQLQQIQIQTKIHLKQQQVLIQQKQQAQQQQPPQVPQAYLNQQSASFPLDLLKNNSTPTLVTDSNGNHFLIALTSHVAENQRTDAQESKATNQVTLQRLQSSPAKLPAHNPVHLPEADNQNKQSMNEGLLTQQKTKPQNGGLQVSVDQPQQEVAQCLSAPPSLQPFFKDQETDPSGRHTSSPSSQIQVCPSLDVLFSPLSPASIKTSSSPDNKDTEQEDDFIDIILQTGETSTTFKPAPEPSLDYVNPNSSATSPPPSPLQLLLSPPIPQSGDTPQSATSVPFELQNPVGTTEETQNLSNAGSGRLEDFLESTTGKPLLGVESGLLTLIDDLHSQMLCTPSILDHPPSPMDTFDVAAEGERGLDSMDWLDLTTGERRGEETPTLAPLGPQTPPSVFSTDFLEGYDLQIHWDSCL</sequence>
<comment type="caution">
    <text evidence="1">The sequence shown here is derived from an EMBL/GenBank/DDBJ whole genome shotgun (WGS) entry which is preliminary data.</text>
</comment>